<dbReference type="AlphaFoldDB" id="A0A4R1J9P6"/>
<dbReference type="GO" id="GO:0005524">
    <property type="term" value="F:ATP binding"/>
    <property type="evidence" value="ECO:0007669"/>
    <property type="project" value="UniProtKB-KW"/>
</dbReference>
<dbReference type="InterPro" id="IPR001789">
    <property type="entry name" value="Sig_transdc_resp-reg_receiver"/>
</dbReference>
<keyword evidence="24" id="KW-1185">Reference proteome</keyword>
<evidence type="ECO:0000256" key="9">
    <source>
        <dbReference type="ARBA" id="ARBA00022741"/>
    </source>
</evidence>
<dbReference type="SMART" id="SM00387">
    <property type="entry name" value="HATPase_c"/>
    <property type="match status" value="1"/>
</dbReference>
<accession>A0A4R1J9P6</accession>
<comment type="caution">
    <text evidence="23">The sequence shown here is derived from an EMBL/GenBank/DDBJ whole genome shotgun (WGS) entry which is preliminary data.</text>
</comment>
<dbReference type="InterPro" id="IPR036890">
    <property type="entry name" value="HATPase_C_sf"/>
</dbReference>
<sequence length="935" mass="104194">MTKYGLRARVYTLTILPTLLIGVLLATYFIYNRNQQLQHFAIQQGIDAIEPLAIASEFGLARNSRERVKEVININRRKQSTQIHSIAVFTANNQLFVTGSYHRSLGLLQVPAGKPLPTSTQVIEKPDYIIVRAPIWADSEDSFSRYTSGQPELLGYIALRLDKERAILLQFRDTTIAIFIVCLGIILSMLFAYQLVRNATRPIAKMVEVVDSIRQGRLDTRLPNDEYPGELEMLKTGINAMAKSLAEYHEEMHQSIEQATSDLRETLEQIEIQNIDLDMAKREAQQAAKVKSEFLANMSHELRTPLNGVLGFARQLQKTPLNTEQRDFLQTIENSATNLLSIINDILDFSKLEAGQLNLERIAFHLVDTTEEVVTLLAHSASGKNLELVLDVAPDVPTGIYGDPLRYQQVLTNLIGNALKFTSQGYVVIYVNARKQVANTPFILEVTIQDSGIGIAQEQQEQLFQAFRQADASISRHYGGTGLGLVITRKLVQQMGGDIQLESTPGQGSSFTFTIECEVADIALGDPLPMEKLSQQTLFVYEPMSATRLSLEHTAQRLGFRLVSFDSSSVMLNELCHIRGNKPNVLLGMTAEQSTQELLEEVQRFSQLTDNLLIAVVAHDSESIRQLIYAGATHCLVKPLQYRKLAAQLVDHTPLKESQLPLLDPHPMPSHYPIRILAVDDNPANLKLIATILAHRVTAVDCCQSGQQALEQLQQHHYDLILMDIQMPGMDGIQTTAAIREHYPDFSTPIVAVTAHASAGDRQRLLNEKLDDYLSKPVDEDELIAVIHRCCPTVIGSIHQPVERLSPPTETTKEESSNHDGYDWKLALKRSANKPDLAKEMLQMLKASALQLPDEIEKALNGQMEEAQLRQVIHKFHGGVAYTGARALEKLTEQLETALLQGQPIADIEPELFELIDACQALATISETVPTPSTN</sequence>
<dbReference type="InterPro" id="IPR019247">
    <property type="entry name" value="Histidine_kinase_BarA_N"/>
</dbReference>
<feature type="coiled-coil region" evidence="17">
    <location>
        <begin position="249"/>
        <end position="287"/>
    </location>
</feature>
<evidence type="ECO:0000256" key="6">
    <source>
        <dbReference type="ARBA" id="ARBA00022553"/>
    </source>
</evidence>
<keyword evidence="7" id="KW-0808">Transferase</keyword>
<dbReference type="InterPro" id="IPR003594">
    <property type="entry name" value="HATPase_dom"/>
</dbReference>
<evidence type="ECO:0000256" key="8">
    <source>
        <dbReference type="ARBA" id="ARBA00022692"/>
    </source>
</evidence>
<dbReference type="Gene3D" id="1.20.120.160">
    <property type="entry name" value="HPT domain"/>
    <property type="match status" value="1"/>
</dbReference>
<dbReference type="PROSITE" id="PS50110">
    <property type="entry name" value="RESPONSE_REGULATORY"/>
    <property type="match status" value="1"/>
</dbReference>
<dbReference type="SMART" id="SM00304">
    <property type="entry name" value="HAMP"/>
    <property type="match status" value="1"/>
</dbReference>
<proteinExistence type="predicted"/>
<keyword evidence="4" id="KW-1003">Cell membrane</keyword>
<dbReference type="FunFam" id="1.10.287.130:FF:000003">
    <property type="entry name" value="Histidine kinase"/>
    <property type="match status" value="1"/>
</dbReference>
<keyword evidence="8 18" id="KW-0812">Transmembrane</keyword>
<evidence type="ECO:0000259" key="19">
    <source>
        <dbReference type="PROSITE" id="PS50109"/>
    </source>
</evidence>
<evidence type="ECO:0000256" key="1">
    <source>
        <dbReference type="ARBA" id="ARBA00000085"/>
    </source>
</evidence>
<dbReference type="EC" id="2.7.13.3" evidence="3"/>
<dbReference type="PRINTS" id="PR00344">
    <property type="entry name" value="BCTRLSENSOR"/>
</dbReference>
<evidence type="ECO:0000256" key="11">
    <source>
        <dbReference type="ARBA" id="ARBA00022840"/>
    </source>
</evidence>
<dbReference type="InterPro" id="IPR003661">
    <property type="entry name" value="HisK_dim/P_dom"/>
</dbReference>
<evidence type="ECO:0000256" key="17">
    <source>
        <dbReference type="SAM" id="Coils"/>
    </source>
</evidence>
<dbReference type="Proteomes" id="UP000295565">
    <property type="component" value="Unassembled WGS sequence"/>
</dbReference>
<evidence type="ECO:0000256" key="12">
    <source>
        <dbReference type="ARBA" id="ARBA00022989"/>
    </source>
</evidence>
<comment type="catalytic activity">
    <reaction evidence="1">
        <text>ATP + protein L-histidine = ADP + protein N-phospho-L-histidine.</text>
        <dbReference type="EC" id="2.7.13.3"/>
    </reaction>
</comment>
<evidence type="ECO:0000256" key="2">
    <source>
        <dbReference type="ARBA" id="ARBA00004429"/>
    </source>
</evidence>
<dbReference type="Gene3D" id="1.10.287.130">
    <property type="match status" value="1"/>
</dbReference>
<dbReference type="InterPro" id="IPR036097">
    <property type="entry name" value="HisK_dim/P_sf"/>
</dbReference>
<dbReference type="GO" id="GO:0000155">
    <property type="term" value="F:phosphorelay sensor kinase activity"/>
    <property type="evidence" value="ECO:0007669"/>
    <property type="project" value="InterPro"/>
</dbReference>
<evidence type="ECO:0000313" key="24">
    <source>
        <dbReference type="Proteomes" id="UP000295565"/>
    </source>
</evidence>
<keyword evidence="9" id="KW-0547">Nucleotide-binding</keyword>
<keyword evidence="17" id="KW-0175">Coiled coil</keyword>
<dbReference type="InterPro" id="IPR008207">
    <property type="entry name" value="Sig_transdc_His_kin_Hpt_dom"/>
</dbReference>
<dbReference type="OrthoDB" id="9810730at2"/>
<keyword evidence="12 18" id="KW-1133">Transmembrane helix</keyword>
<protein>
    <recommendedName>
        <fullName evidence="3">histidine kinase</fullName>
        <ecNumber evidence="3">2.7.13.3</ecNumber>
    </recommendedName>
</protein>
<organism evidence="23 24">
    <name type="scientific">Celerinatantimonas diazotrophica</name>
    <dbReference type="NCBI Taxonomy" id="412034"/>
    <lineage>
        <taxon>Bacteria</taxon>
        <taxon>Pseudomonadati</taxon>
        <taxon>Pseudomonadota</taxon>
        <taxon>Gammaproteobacteria</taxon>
        <taxon>Celerinatantimonadaceae</taxon>
        <taxon>Celerinatantimonas</taxon>
    </lineage>
</organism>
<dbReference type="PROSITE" id="PS50109">
    <property type="entry name" value="HIS_KIN"/>
    <property type="match status" value="1"/>
</dbReference>
<dbReference type="InterPro" id="IPR036641">
    <property type="entry name" value="HPT_dom_sf"/>
</dbReference>
<keyword evidence="13" id="KW-0902">Two-component regulatory system</keyword>
<dbReference type="InterPro" id="IPR011006">
    <property type="entry name" value="CheY-like_superfamily"/>
</dbReference>
<dbReference type="InterPro" id="IPR003660">
    <property type="entry name" value="HAMP_dom"/>
</dbReference>
<dbReference type="Gene3D" id="3.40.50.2300">
    <property type="match status" value="1"/>
</dbReference>
<dbReference type="SUPFAM" id="SSF47384">
    <property type="entry name" value="Homodimeric domain of signal transducing histidine kinase"/>
    <property type="match status" value="1"/>
</dbReference>
<dbReference type="SUPFAM" id="SSF55874">
    <property type="entry name" value="ATPase domain of HSP90 chaperone/DNA topoisomerase II/histidine kinase"/>
    <property type="match status" value="1"/>
</dbReference>
<dbReference type="Pfam" id="PF02518">
    <property type="entry name" value="HATPase_c"/>
    <property type="match status" value="1"/>
</dbReference>
<evidence type="ECO:0000313" key="23">
    <source>
        <dbReference type="EMBL" id="TCK47154.1"/>
    </source>
</evidence>
<dbReference type="GO" id="GO:0005886">
    <property type="term" value="C:plasma membrane"/>
    <property type="evidence" value="ECO:0007669"/>
    <property type="project" value="UniProtKB-SubCell"/>
</dbReference>
<dbReference type="InterPro" id="IPR005467">
    <property type="entry name" value="His_kinase_dom"/>
</dbReference>
<dbReference type="CDD" id="cd17546">
    <property type="entry name" value="REC_hyHK_CKI1_RcsC-like"/>
    <property type="match status" value="1"/>
</dbReference>
<keyword evidence="11" id="KW-0067">ATP-binding</keyword>
<keyword evidence="14 18" id="KW-0472">Membrane</keyword>
<feature type="domain" description="HPt" evidence="22">
    <location>
        <begin position="834"/>
        <end position="926"/>
    </location>
</feature>
<dbReference type="NCBIfam" id="NF008318">
    <property type="entry name" value="PRK11107.1"/>
    <property type="match status" value="1"/>
</dbReference>
<evidence type="ECO:0000256" key="13">
    <source>
        <dbReference type="ARBA" id="ARBA00023012"/>
    </source>
</evidence>
<evidence type="ECO:0000256" key="3">
    <source>
        <dbReference type="ARBA" id="ARBA00012438"/>
    </source>
</evidence>
<evidence type="ECO:0000259" key="22">
    <source>
        <dbReference type="PROSITE" id="PS50894"/>
    </source>
</evidence>
<evidence type="ECO:0000259" key="21">
    <source>
        <dbReference type="PROSITE" id="PS50885"/>
    </source>
</evidence>
<dbReference type="SMART" id="SM00073">
    <property type="entry name" value="HPT"/>
    <property type="match status" value="1"/>
</dbReference>
<dbReference type="SUPFAM" id="SSF52172">
    <property type="entry name" value="CheY-like"/>
    <property type="match status" value="1"/>
</dbReference>
<dbReference type="SUPFAM" id="SSF158472">
    <property type="entry name" value="HAMP domain-like"/>
    <property type="match status" value="1"/>
</dbReference>
<evidence type="ECO:0000256" key="14">
    <source>
        <dbReference type="ARBA" id="ARBA00023136"/>
    </source>
</evidence>
<dbReference type="Gene3D" id="3.30.565.10">
    <property type="entry name" value="Histidine kinase-like ATPase, C-terminal domain"/>
    <property type="match status" value="1"/>
</dbReference>
<evidence type="ECO:0000256" key="18">
    <source>
        <dbReference type="SAM" id="Phobius"/>
    </source>
</evidence>
<dbReference type="CDD" id="cd16922">
    <property type="entry name" value="HATPase_EvgS-ArcB-TorS-like"/>
    <property type="match status" value="1"/>
</dbReference>
<dbReference type="CDD" id="cd06225">
    <property type="entry name" value="HAMP"/>
    <property type="match status" value="1"/>
</dbReference>
<evidence type="ECO:0000256" key="10">
    <source>
        <dbReference type="ARBA" id="ARBA00022777"/>
    </source>
</evidence>
<reference evidence="23 24" key="1">
    <citation type="submission" date="2019-03" db="EMBL/GenBank/DDBJ databases">
        <title>Genomic Encyclopedia of Type Strains, Phase IV (KMG-IV): sequencing the most valuable type-strain genomes for metagenomic binning, comparative biology and taxonomic classification.</title>
        <authorList>
            <person name="Goeker M."/>
        </authorList>
    </citation>
    <scope>NUCLEOTIDE SEQUENCE [LARGE SCALE GENOMIC DNA]</scope>
    <source>
        <strain evidence="23 24">DSM 18577</strain>
    </source>
</reference>
<dbReference type="Pfam" id="PF00512">
    <property type="entry name" value="HisKA"/>
    <property type="match status" value="1"/>
</dbReference>
<evidence type="ECO:0000256" key="15">
    <source>
        <dbReference type="PROSITE-ProRule" id="PRU00110"/>
    </source>
</evidence>
<dbReference type="Gene3D" id="6.10.340.10">
    <property type="match status" value="1"/>
</dbReference>
<evidence type="ECO:0000256" key="5">
    <source>
        <dbReference type="ARBA" id="ARBA00022519"/>
    </source>
</evidence>
<feature type="modified residue" description="4-aspartylphosphate" evidence="16">
    <location>
        <position position="724"/>
    </location>
</feature>
<evidence type="ECO:0000256" key="16">
    <source>
        <dbReference type="PROSITE-ProRule" id="PRU00169"/>
    </source>
</evidence>
<dbReference type="EMBL" id="SMGD01000015">
    <property type="protein sequence ID" value="TCK47154.1"/>
    <property type="molecule type" value="Genomic_DNA"/>
</dbReference>
<feature type="domain" description="Histidine kinase" evidence="19">
    <location>
        <begin position="297"/>
        <end position="519"/>
    </location>
</feature>
<name>A0A4R1J9P6_9GAMM</name>
<evidence type="ECO:0000256" key="7">
    <source>
        <dbReference type="ARBA" id="ARBA00022679"/>
    </source>
</evidence>
<dbReference type="CDD" id="cd00082">
    <property type="entry name" value="HisKA"/>
    <property type="match status" value="1"/>
</dbReference>
<gene>
    <name evidence="23" type="ORF">EV690_2853</name>
</gene>
<dbReference type="Pfam" id="PF01627">
    <property type="entry name" value="Hpt"/>
    <property type="match status" value="1"/>
</dbReference>
<keyword evidence="10 23" id="KW-0418">Kinase</keyword>
<feature type="transmembrane region" description="Helical" evidence="18">
    <location>
        <begin position="12"/>
        <end position="31"/>
    </location>
</feature>
<dbReference type="FunFam" id="3.30.565.10:FF:000078">
    <property type="entry name" value="Two-component sensor histidine kinase"/>
    <property type="match status" value="1"/>
</dbReference>
<feature type="domain" description="Response regulatory" evidence="20">
    <location>
        <begin position="675"/>
        <end position="791"/>
    </location>
</feature>
<dbReference type="PANTHER" id="PTHR45339:SF1">
    <property type="entry name" value="HYBRID SIGNAL TRANSDUCTION HISTIDINE KINASE J"/>
    <property type="match status" value="1"/>
</dbReference>
<keyword evidence="6 16" id="KW-0597">Phosphoprotein</keyword>
<evidence type="ECO:0000259" key="20">
    <source>
        <dbReference type="PROSITE" id="PS50110"/>
    </source>
</evidence>
<dbReference type="InterPro" id="IPR004358">
    <property type="entry name" value="Sig_transdc_His_kin-like_C"/>
</dbReference>
<dbReference type="PANTHER" id="PTHR45339">
    <property type="entry name" value="HYBRID SIGNAL TRANSDUCTION HISTIDINE KINASE J"/>
    <property type="match status" value="1"/>
</dbReference>
<keyword evidence="5" id="KW-0997">Cell inner membrane</keyword>
<dbReference type="Pfam" id="PF09984">
    <property type="entry name" value="sCache_4"/>
    <property type="match status" value="1"/>
</dbReference>
<comment type="subcellular location">
    <subcellularLocation>
        <location evidence="2">Cell inner membrane</location>
        <topology evidence="2">Multi-pass membrane protein</topology>
    </subcellularLocation>
</comment>
<dbReference type="SMART" id="SM00388">
    <property type="entry name" value="HisKA"/>
    <property type="match status" value="1"/>
</dbReference>
<dbReference type="PROSITE" id="PS50894">
    <property type="entry name" value="HPT"/>
    <property type="match status" value="1"/>
</dbReference>
<feature type="modified residue" description="Phosphohistidine" evidence="15">
    <location>
        <position position="874"/>
    </location>
</feature>
<feature type="transmembrane region" description="Helical" evidence="18">
    <location>
        <begin position="175"/>
        <end position="196"/>
    </location>
</feature>
<dbReference type="PROSITE" id="PS50885">
    <property type="entry name" value="HAMP"/>
    <property type="match status" value="1"/>
</dbReference>
<dbReference type="RefSeq" id="WP_131913616.1">
    <property type="nucleotide sequence ID" value="NZ_OU594967.1"/>
</dbReference>
<dbReference type="Pfam" id="PF00672">
    <property type="entry name" value="HAMP"/>
    <property type="match status" value="1"/>
</dbReference>
<evidence type="ECO:0000256" key="4">
    <source>
        <dbReference type="ARBA" id="ARBA00022475"/>
    </source>
</evidence>
<dbReference type="SMART" id="SM00448">
    <property type="entry name" value="REC"/>
    <property type="match status" value="1"/>
</dbReference>
<feature type="domain" description="HAMP" evidence="21">
    <location>
        <begin position="197"/>
        <end position="250"/>
    </location>
</feature>
<dbReference type="Pfam" id="PF00072">
    <property type="entry name" value="Response_reg"/>
    <property type="match status" value="1"/>
</dbReference>
<dbReference type="SUPFAM" id="SSF47226">
    <property type="entry name" value="Histidine-containing phosphotransfer domain, HPT domain"/>
    <property type="match status" value="1"/>
</dbReference>